<reference evidence="1" key="1">
    <citation type="submission" date="2018-05" db="EMBL/GenBank/DDBJ databases">
        <authorList>
            <person name="Lanie J.A."/>
            <person name="Ng W.-L."/>
            <person name="Kazmierczak K.M."/>
            <person name="Andrzejewski T.M."/>
            <person name="Davidsen T.M."/>
            <person name="Wayne K.J."/>
            <person name="Tettelin H."/>
            <person name="Glass J.I."/>
            <person name="Rusch D."/>
            <person name="Podicherti R."/>
            <person name="Tsui H.-C.T."/>
            <person name="Winkler M.E."/>
        </authorList>
    </citation>
    <scope>NUCLEOTIDE SEQUENCE</scope>
</reference>
<gene>
    <name evidence="1" type="ORF">METZ01_LOCUS509208</name>
</gene>
<feature type="non-terminal residue" evidence="1">
    <location>
        <position position="114"/>
    </location>
</feature>
<proteinExistence type="predicted"/>
<sequence length="114" mass="12654">VHPLSRLNDLLRQLRMESPQLADDLQREYDALADRRSFGLNFERHVPEAVELPGRKAGKGEKVRILPPRGENPTADNDRLWRVVSVTTKNGVRIASLVSLGDADEEASAAADDL</sequence>
<name>A0A383EIB6_9ZZZZ</name>
<organism evidence="1">
    <name type="scientific">marine metagenome</name>
    <dbReference type="NCBI Taxonomy" id="408172"/>
    <lineage>
        <taxon>unclassified sequences</taxon>
        <taxon>metagenomes</taxon>
        <taxon>ecological metagenomes</taxon>
    </lineage>
</organism>
<evidence type="ECO:0000313" key="1">
    <source>
        <dbReference type="EMBL" id="SVE56354.1"/>
    </source>
</evidence>
<dbReference type="EMBL" id="UINC01226042">
    <property type="protein sequence ID" value="SVE56354.1"/>
    <property type="molecule type" value="Genomic_DNA"/>
</dbReference>
<accession>A0A383EIB6</accession>
<protein>
    <submittedName>
        <fullName evidence="1">Uncharacterized protein</fullName>
    </submittedName>
</protein>
<dbReference type="AlphaFoldDB" id="A0A383EIB6"/>
<feature type="non-terminal residue" evidence="1">
    <location>
        <position position="1"/>
    </location>
</feature>